<dbReference type="GO" id="GO:0046872">
    <property type="term" value="F:metal ion binding"/>
    <property type="evidence" value="ECO:0007669"/>
    <property type="project" value="InterPro"/>
</dbReference>
<dbReference type="GO" id="GO:0005524">
    <property type="term" value="F:ATP binding"/>
    <property type="evidence" value="ECO:0007669"/>
    <property type="project" value="UniProtKB-UniRule"/>
</dbReference>
<evidence type="ECO:0000256" key="4">
    <source>
        <dbReference type="PROSITE-ProRule" id="PRU00409"/>
    </source>
</evidence>
<dbReference type="GO" id="GO:0016874">
    <property type="term" value="F:ligase activity"/>
    <property type="evidence" value="ECO:0007669"/>
    <property type="project" value="UniProtKB-KW"/>
</dbReference>
<dbReference type="AlphaFoldDB" id="A0A2B0WXR2"/>
<sequence>MNILVIEPPLFMFEKFEKEAKHHDDKLYYVIKKTSNSQNKNILNLDIRDDFDVVVKYCEQLNIDAIICISEEYLLQASYLSERTGIFSVLNSDLVKNMRDKFLMKKIWTKANVLNASSIEYSESSIEEVQSLNYPVIVKPNLGFSSSGVRLVQNLNELNSEIQNIKMLNALSTAISSEKIQPKILVEEFLCGDEYSADVIWQDGIPQFSKILKKWIPQGSRFPDKLYHTIGEDEINIETKILQVVYQANRVLGMNNGATHTEVIVTKDDEIYVIETAARIGAGGIFSFIFEEKYGVEYLGLFYAIATNRRIDIKESKMLHEVDETFYYFSFDYPDYIDGTICDIKGIDFLYEDKNIFKKVFFKNKNDYITTFASAEEYFLWILGKWPKNSSINVLVERLVNLEKNIEIIVE</sequence>
<evidence type="ECO:0000256" key="2">
    <source>
        <dbReference type="ARBA" id="ARBA00022741"/>
    </source>
</evidence>
<dbReference type="Proteomes" id="UP000222851">
    <property type="component" value="Unassembled WGS sequence"/>
</dbReference>
<dbReference type="EMBL" id="NUXH01000131">
    <property type="protein sequence ID" value="PFL56257.1"/>
    <property type="molecule type" value="Genomic_DNA"/>
</dbReference>
<protein>
    <recommendedName>
        <fullName evidence="5">ATP-grasp domain-containing protein</fullName>
    </recommendedName>
</protein>
<organism evidence="6 7">
    <name type="scientific">Bacillus anthracis</name>
    <name type="common">anthrax bacterium</name>
    <dbReference type="NCBI Taxonomy" id="1392"/>
    <lineage>
        <taxon>Bacteria</taxon>
        <taxon>Bacillati</taxon>
        <taxon>Bacillota</taxon>
        <taxon>Bacilli</taxon>
        <taxon>Bacillales</taxon>
        <taxon>Bacillaceae</taxon>
        <taxon>Bacillus</taxon>
        <taxon>Bacillus cereus group</taxon>
    </lineage>
</organism>
<dbReference type="InterPro" id="IPR011761">
    <property type="entry name" value="ATP-grasp"/>
</dbReference>
<accession>A0A2B0WXR2</accession>
<evidence type="ECO:0000259" key="5">
    <source>
        <dbReference type="PROSITE" id="PS50975"/>
    </source>
</evidence>
<dbReference type="PROSITE" id="PS50975">
    <property type="entry name" value="ATP_GRASP"/>
    <property type="match status" value="1"/>
</dbReference>
<reference evidence="6 7" key="1">
    <citation type="submission" date="2017-09" db="EMBL/GenBank/DDBJ databases">
        <title>Large-scale bioinformatics analysis of Bacillus genomes uncovers conserved roles of natural products in bacterial physiology.</title>
        <authorList>
            <consortium name="Agbiome Team Llc"/>
            <person name="Bleich R.M."/>
            <person name="Grubbs K.J."/>
            <person name="Santa Maria K.C."/>
            <person name="Allen S.E."/>
            <person name="Farag S."/>
            <person name="Shank E.A."/>
            <person name="Bowers A."/>
        </authorList>
    </citation>
    <scope>NUCLEOTIDE SEQUENCE [LARGE SCALE GENOMIC DNA]</scope>
    <source>
        <strain evidence="6 7">AFS081271</strain>
    </source>
</reference>
<dbReference type="PANTHER" id="PTHR43585">
    <property type="entry name" value="FUMIPYRROLE BIOSYNTHESIS PROTEIN C"/>
    <property type="match status" value="1"/>
</dbReference>
<evidence type="ECO:0000256" key="3">
    <source>
        <dbReference type="ARBA" id="ARBA00022840"/>
    </source>
</evidence>
<gene>
    <name evidence="6" type="ORF">COJ30_25360</name>
</gene>
<evidence type="ECO:0000313" key="7">
    <source>
        <dbReference type="Proteomes" id="UP000222851"/>
    </source>
</evidence>
<dbReference type="PANTHER" id="PTHR43585:SF2">
    <property type="entry name" value="ATP-GRASP ENZYME FSQD"/>
    <property type="match status" value="1"/>
</dbReference>
<proteinExistence type="predicted"/>
<dbReference type="Gene3D" id="3.30.470.20">
    <property type="entry name" value="ATP-grasp fold, B domain"/>
    <property type="match status" value="1"/>
</dbReference>
<dbReference type="RefSeq" id="WP_098556971.1">
    <property type="nucleotide sequence ID" value="NZ_NUXH01000131.1"/>
</dbReference>
<dbReference type="Pfam" id="PF13535">
    <property type="entry name" value="ATP-grasp_4"/>
    <property type="match status" value="1"/>
</dbReference>
<keyword evidence="3 4" id="KW-0067">ATP-binding</keyword>
<evidence type="ECO:0000313" key="6">
    <source>
        <dbReference type="EMBL" id="PFL56257.1"/>
    </source>
</evidence>
<dbReference type="InterPro" id="IPR052032">
    <property type="entry name" value="ATP-dep_AA_Ligase"/>
</dbReference>
<keyword evidence="1" id="KW-0436">Ligase</keyword>
<evidence type="ECO:0000256" key="1">
    <source>
        <dbReference type="ARBA" id="ARBA00022598"/>
    </source>
</evidence>
<dbReference type="SUPFAM" id="SSF56059">
    <property type="entry name" value="Glutathione synthetase ATP-binding domain-like"/>
    <property type="match status" value="1"/>
</dbReference>
<name>A0A2B0WXR2_BACAN</name>
<comment type="caution">
    <text evidence="6">The sequence shown here is derived from an EMBL/GenBank/DDBJ whole genome shotgun (WGS) entry which is preliminary data.</text>
</comment>
<keyword evidence="2 4" id="KW-0547">Nucleotide-binding</keyword>
<feature type="domain" description="ATP-grasp" evidence="5">
    <location>
        <begin position="100"/>
        <end position="307"/>
    </location>
</feature>